<protein>
    <submittedName>
        <fullName evidence="1">Uncharacterized protein</fullName>
    </submittedName>
</protein>
<gene>
    <name evidence="1" type="ORF">GA0061070_10951</name>
</gene>
<dbReference type="EMBL" id="FMBC01000095">
    <property type="protein sequence ID" value="SCC69747.1"/>
    <property type="molecule type" value="Genomic_DNA"/>
</dbReference>
<evidence type="ECO:0000313" key="2">
    <source>
        <dbReference type="Proteomes" id="UP000198515"/>
    </source>
</evidence>
<keyword evidence="2" id="KW-1185">Reference proteome</keyword>
<accession>A0A1C4GNG1</accession>
<proteinExistence type="predicted"/>
<dbReference type="Proteomes" id="UP000198515">
    <property type="component" value="Unassembled WGS sequence"/>
</dbReference>
<organism evidence="1 2">
    <name type="scientific">Kosakonia oryziphila</name>
    <dbReference type="NCBI Taxonomy" id="1005667"/>
    <lineage>
        <taxon>Bacteria</taxon>
        <taxon>Pseudomonadati</taxon>
        <taxon>Pseudomonadota</taxon>
        <taxon>Gammaproteobacteria</taxon>
        <taxon>Enterobacterales</taxon>
        <taxon>Enterobacteriaceae</taxon>
        <taxon>Kosakonia</taxon>
    </lineage>
</organism>
<dbReference type="AlphaFoldDB" id="A0A1C4GNG1"/>
<reference evidence="2" key="1">
    <citation type="submission" date="2016-08" db="EMBL/GenBank/DDBJ databases">
        <authorList>
            <person name="Varghese N."/>
            <person name="Submissions Spin"/>
        </authorList>
    </citation>
    <scope>NUCLEOTIDE SEQUENCE [LARGE SCALE GENOMIC DNA]</scope>
    <source>
        <strain evidence="2">REICA_142</strain>
    </source>
</reference>
<name>A0A1C4GNG1_9ENTR</name>
<sequence length="61" mass="7051">MAGLADRAFQIICNKYSGDYETTITQFGRRKRPQNVIVHTDYGGQCYSADYKVLLQWHNHA</sequence>
<evidence type="ECO:0000313" key="1">
    <source>
        <dbReference type="EMBL" id="SCC69747.1"/>
    </source>
</evidence>